<reference evidence="3 4" key="1">
    <citation type="journal article" date="2018" name="Front. Plant Sci.">
        <title>Red Clover (Trifolium pratense) and Zigzag Clover (T. medium) - A Picture of Genomic Similarities and Differences.</title>
        <authorList>
            <person name="Dluhosova J."/>
            <person name="Istvanek J."/>
            <person name="Nedelnik J."/>
            <person name="Repkova J."/>
        </authorList>
    </citation>
    <scope>NUCLEOTIDE SEQUENCE [LARGE SCALE GENOMIC DNA]</scope>
    <source>
        <strain evidence="4">cv. 10/8</strain>
        <tissue evidence="3">Leaf</tissue>
    </source>
</reference>
<organism evidence="3 4">
    <name type="scientific">Trifolium medium</name>
    <dbReference type="NCBI Taxonomy" id="97028"/>
    <lineage>
        <taxon>Eukaryota</taxon>
        <taxon>Viridiplantae</taxon>
        <taxon>Streptophyta</taxon>
        <taxon>Embryophyta</taxon>
        <taxon>Tracheophyta</taxon>
        <taxon>Spermatophyta</taxon>
        <taxon>Magnoliopsida</taxon>
        <taxon>eudicotyledons</taxon>
        <taxon>Gunneridae</taxon>
        <taxon>Pentapetalae</taxon>
        <taxon>rosids</taxon>
        <taxon>fabids</taxon>
        <taxon>Fabales</taxon>
        <taxon>Fabaceae</taxon>
        <taxon>Papilionoideae</taxon>
        <taxon>50 kb inversion clade</taxon>
        <taxon>NPAAA clade</taxon>
        <taxon>Hologalegina</taxon>
        <taxon>IRL clade</taxon>
        <taxon>Trifolieae</taxon>
        <taxon>Trifolium</taxon>
    </lineage>
</organism>
<dbReference type="Gene3D" id="1.25.40.10">
    <property type="entry name" value="Tetratricopeptide repeat domain"/>
    <property type="match status" value="1"/>
</dbReference>
<name>A0A392PXH0_9FABA</name>
<evidence type="ECO:0000313" key="4">
    <source>
        <dbReference type="Proteomes" id="UP000265520"/>
    </source>
</evidence>
<dbReference type="GO" id="GO:0003723">
    <property type="term" value="F:RNA binding"/>
    <property type="evidence" value="ECO:0007669"/>
    <property type="project" value="InterPro"/>
</dbReference>
<dbReference type="InterPro" id="IPR002885">
    <property type="entry name" value="PPR_rpt"/>
</dbReference>
<proteinExistence type="predicted"/>
<dbReference type="GO" id="GO:0009451">
    <property type="term" value="P:RNA modification"/>
    <property type="evidence" value="ECO:0007669"/>
    <property type="project" value="InterPro"/>
</dbReference>
<sequence>FGKLDVARKLFDIMPVRDYISWNAIIGSYASWGLLEEAEWLFRRMQKEDGIEMNVITLEPLC</sequence>
<dbReference type="PANTHER" id="PTHR47926">
    <property type="entry name" value="PENTATRICOPEPTIDE REPEAT-CONTAINING PROTEIN"/>
    <property type="match status" value="1"/>
</dbReference>
<feature type="repeat" description="PPR" evidence="2">
    <location>
        <begin position="18"/>
        <end position="48"/>
    </location>
</feature>
<evidence type="ECO:0000256" key="2">
    <source>
        <dbReference type="PROSITE-ProRule" id="PRU00708"/>
    </source>
</evidence>
<keyword evidence="4" id="KW-1185">Reference proteome</keyword>
<feature type="non-terminal residue" evidence="3">
    <location>
        <position position="1"/>
    </location>
</feature>
<protein>
    <submittedName>
        <fullName evidence="3">Pentatricopeptide repeat-containing protein</fullName>
    </submittedName>
</protein>
<evidence type="ECO:0000256" key="1">
    <source>
        <dbReference type="ARBA" id="ARBA00022737"/>
    </source>
</evidence>
<keyword evidence="1" id="KW-0677">Repeat</keyword>
<dbReference type="Proteomes" id="UP000265520">
    <property type="component" value="Unassembled WGS sequence"/>
</dbReference>
<dbReference type="InterPro" id="IPR046960">
    <property type="entry name" value="PPR_At4g14850-like_plant"/>
</dbReference>
<dbReference type="EMBL" id="LXQA010102512">
    <property type="protein sequence ID" value="MCI16808.1"/>
    <property type="molecule type" value="Genomic_DNA"/>
</dbReference>
<dbReference type="AlphaFoldDB" id="A0A392PXH0"/>
<accession>A0A392PXH0</accession>
<evidence type="ECO:0000313" key="3">
    <source>
        <dbReference type="EMBL" id="MCI16808.1"/>
    </source>
</evidence>
<dbReference type="InterPro" id="IPR011990">
    <property type="entry name" value="TPR-like_helical_dom_sf"/>
</dbReference>
<dbReference type="PROSITE" id="PS51375">
    <property type="entry name" value="PPR"/>
    <property type="match status" value="1"/>
</dbReference>
<dbReference type="NCBIfam" id="TIGR00756">
    <property type="entry name" value="PPR"/>
    <property type="match status" value="1"/>
</dbReference>
<dbReference type="Pfam" id="PF01535">
    <property type="entry name" value="PPR"/>
    <property type="match status" value="1"/>
</dbReference>
<comment type="caution">
    <text evidence="3">The sequence shown here is derived from an EMBL/GenBank/DDBJ whole genome shotgun (WGS) entry which is preliminary data.</text>
</comment>